<dbReference type="Pfam" id="PF13560">
    <property type="entry name" value="HTH_31"/>
    <property type="match status" value="1"/>
</dbReference>
<dbReference type="AlphaFoldDB" id="A0A366M6K6"/>
<protein>
    <submittedName>
        <fullName evidence="2">Transcriptional regulator</fullName>
    </submittedName>
</protein>
<accession>A0A366M6K6</accession>
<dbReference type="EMBL" id="QMEY01000001">
    <property type="protein sequence ID" value="RBQ21443.1"/>
    <property type="molecule type" value="Genomic_DNA"/>
</dbReference>
<evidence type="ECO:0000259" key="1">
    <source>
        <dbReference type="PROSITE" id="PS50943"/>
    </source>
</evidence>
<dbReference type="GO" id="GO:0003677">
    <property type="term" value="F:DNA binding"/>
    <property type="evidence" value="ECO:0007669"/>
    <property type="project" value="InterPro"/>
</dbReference>
<name>A0A366M6K6_9ACTN</name>
<comment type="caution">
    <text evidence="2">The sequence shown here is derived from an EMBL/GenBank/DDBJ whole genome shotgun (WGS) entry which is preliminary data.</text>
</comment>
<dbReference type="InterPro" id="IPR001387">
    <property type="entry name" value="Cro/C1-type_HTH"/>
</dbReference>
<dbReference type="CDD" id="cd00093">
    <property type="entry name" value="HTH_XRE"/>
    <property type="match status" value="1"/>
</dbReference>
<proteinExistence type="predicted"/>
<organism evidence="2 3">
    <name type="scientific">Spongiactinospora rosea</name>
    <dbReference type="NCBI Taxonomy" id="2248750"/>
    <lineage>
        <taxon>Bacteria</taxon>
        <taxon>Bacillati</taxon>
        <taxon>Actinomycetota</taxon>
        <taxon>Actinomycetes</taxon>
        <taxon>Streptosporangiales</taxon>
        <taxon>Streptosporangiaceae</taxon>
        <taxon>Spongiactinospora</taxon>
    </lineage>
</organism>
<dbReference type="InterPro" id="IPR043917">
    <property type="entry name" value="DUF5753"/>
</dbReference>
<dbReference type="Proteomes" id="UP000253303">
    <property type="component" value="Unassembled WGS sequence"/>
</dbReference>
<reference evidence="2 3" key="1">
    <citation type="submission" date="2018-06" db="EMBL/GenBank/DDBJ databases">
        <title>Sphaerisporangium craniellae sp. nov., isolated from a marine sponge in the South China Sea.</title>
        <authorList>
            <person name="Li L."/>
        </authorList>
    </citation>
    <scope>NUCLEOTIDE SEQUENCE [LARGE SCALE GENOMIC DNA]</scope>
    <source>
        <strain evidence="2 3">LHW63015</strain>
    </source>
</reference>
<dbReference type="OrthoDB" id="5177725at2"/>
<dbReference type="RefSeq" id="WP_113977994.1">
    <property type="nucleotide sequence ID" value="NZ_QMEY01000001.1"/>
</dbReference>
<keyword evidence="3" id="KW-1185">Reference proteome</keyword>
<evidence type="ECO:0000313" key="2">
    <source>
        <dbReference type="EMBL" id="RBQ21443.1"/>
    </source>
</evidence>
<sequence length="283" mass="32032">MAERSQSPTVRRRRLAAELRRLREAAGMTMEEAAHALDLSQATISRLEAAKTARPRPRDIRDIIALYGVTDERHREEVMDLVRGARERGWWEQYKGVFIGSYVGLEAEASSIRTFEPLIVPGLLQTPEYTTALTRSQLVRDPAEVEQHVAARMRRQEILAQDRPPRFWAIIDEAALLRPVGDAGARRRQLQRLIDTHSLEHVTIQIMPMSAGAHIGLGGQFVILDFPLEADRSVVYVETPACNLYLEECQHITRYDLIFQHLCAEALGVDASIAYLSDLISRL</sequence>
<dbReference type="Pfam" id="PF19054">
    <property type="entry name" value="DUF5753"/>
    <property type="match status" value="1"/>
</dbReference>
<feature type="domain" description="HTH cro/C1-type" evidence="1">
    <location>
        <begin position="19"/>
        <end position="73"/>
    </location>
</feature>
<gene>
    <name evidence="2" type="ORF">DP939_01635</name>
</gene>
<dbReference type="PROSITE" id="PS50943">
    <property type="entry name" value="HTH_CROC1"/>
    <property type="match status" value="1"/>
</dbReference>
<dbReference type="SUPFAM" id="SSF47413">
    <property type="entry name" value="lambda repressor-like DNA-binding domains"/>
    <property type="match status" value="1"/>
</dbReference>
<dbReference type="Gene3D" id="1.10.260.40">
    <property type="entry name" value="lambda repressor-like DNA-binding domains"/>
    <property type="match status" value="1"/>
</dbReference>
<evidence type="ECO:0000313" key="3">
    <source>
        <dbReference type="Proteomes" id="UP000253303"/>
    </source>
</evidence>
<dbReference type="InterPro" id="IPR010982">
    <property type="entry name" value="Lambda_DNA-bd_dom_sf"/>
</dbReference>
<dbReference type="SMART" id="SM00530">
    <property type="entry name" value="HTH_XRE"/>
    <property type="match status" value="1"/>
</dbReference>